<reference evidence="2 3" key="1">
    <citation type="submission" date="2017-06" db="EMBL/GenBank/DDBJ databases">
        <authorList>
            <person name="Kim H.J."/>
            <person name="Triplett B.A."/>
        </authorList>
    </citation>
    <scope>NUCLEOTIDE SEQUENCE [LARGE SCALE GENOMIC DNA]</scope>
    <source>
        <strain evidence="2 3">DSM 43151</strain>
    </source>
</reference>
<name>A0A238YPG8_9ACTN</name>
<accession>A0A238YPG8</accession>
<dbReference type="EMBL" id="FZNR01000005">
    <property type="protein sequence ID" value="SNR72329.1"/>
    <property type="molecule type" value="Genomic_DNA"/>
</dbReference>
<evidence type="ECO:0000256" key="1">
    <source>
        <dbReference type="SAM" id="MobiDB-lite"/>
    </source>
</evidence>
<organism evidence="2 3">
    <name type="scientific">Actinoplanes regularis</name>
    <dbReference type="NCBI Taxonomy" id="52697"/>
    <lineage>
        <taxon>Bacteria</taxon>
        <taxon>Bacillati</taxon>
        <taxon>Actinomycetota</taxon>
        <taxon>Actinomycetes</taxon>
        <taxon>Micromonosporales</taxon>
        <taxon>Micromonosporaceae</taxon>
        <taxon>Actinoplanes</taxon>
    </lineage>
</organism>
<protein>
    <submittedName>
        <fullName evidence="2">Uncharacterized protein</fullName>
    </submittedName>
</protein>
<dbReference type="Proteomes" id="UP000198415">
    <property type="component" value="Unassembled WGS sequence"/>
</dbReference>
<gene>
    <name evidence="2" type="ORF">SAMN06264365_10528</name>
</gene>
<dbReference type="AlphaFoldDB" id="A0A238YPG8"/>
<sequence>MQGEARHETKTVGADLPFHPFSADSPPPAGINRRSGTGSRCPRRQDAAAR</sequence>
<feature type="region of interest" description="Disordered" evidence="1">
    <location>
        <begin position="1"/>
        <end position="50"/>
    </location>
</feature>
<evidence type="ECO:0000313" key="3">
    <source>
        <dbReference type="Proteomes" id="UP000198415"/>
    </source>
</evidence>
<keyword evidence="3" id="KW-1185">Reference proteome</keyword>
<proteinExistence type="predicted"/>
<evidence type="ECO:0000313" key="2">
    <source>
        <dbReference type="EMBL" id="SNR72329.1"/>
    </source>
</evidence>
<feature type="compositionally biased region" description="Basic and acidic residues" evidence="1">
    <location>
        <begin position="1"/>
        <end position="10"/>
    </location>
</feature>